<gene>
    <name evidence="1" type="ORF">FXF68_40355</name>
</gene>
<accession>A0A5D3F4P2</accession>
<comment type="caution">
    <text evidence="1">The sequence shown here is derived from an EMBL/GenBank/DDBJ whole genome shotgun (WGS) entry which is preliminary data.</text>
</comment>
<dbReference type="RefSeq" id="WP_148768094.1">
    <property type="nucleotide sequence ID" value="NZ_VSRQ01000013.1"/>
</dbReference>
<protein>
    <submittedName>
        <fullName evidence="1">DUF397 domain-containing protein</fullName>
    </submittedName>
</protein>
<dbReference type="EMBL" id="VSRQ01000013">
    <property type="protein sequence ID" value="TYK43123.1"/>
    <property type="molecule type" value="Genomic_DNA"/>
</dbReference>
<name>A0A5D3F4P2_9ACTN</name>
<dbReference type="AlphaFoldDB" id="A0A5D3F4P2"/>
<proteinExistence type="predicted"/>
<organism evidence="1 2">
    <name type="scientific">Actinomadura decatromicini</name>
    <dbReference type="NCBI Taxonomy" id="2604572"/>
    <lineage>
        <taxon>Bacteria</taxon>
        <taxon>Bacillati</taxon>
        <taxon>Actinomycetota</taxon>
        <taxon>Actinomycetes</taxon>
        <taxon>Streptosporangiales</taxon>
        <taxon>Thermomonosporaceae</taxon>
        <taxon>Actinomadura</taxon>
    </lineage>
</organism>
<evidence type="ECO:0000313" key="1">
    <source>
        <dbReference type="EMBL" id="TYK43123.1"/>
    </source>
</evidence>
<evidence type="ECO:0000313" key="2">
    <source>
        <dbReference type="Proteomes" id="UP000323505"/>
    </source>
</evidence>
<keyword evidence="2" id="KW-1185">Reference proteome</keyword>
<sequence>MPEGVGIRDSKHLNAGHITLDRDAFLALLAHIKG</sequence>
<reference evidence="1 2" key="1">
    <citation type="submission" date="2019-08" db="EMBL/GenBank/DDBJ databases">
        <title>Actinomadura sp. nov. CYP1-5 isolated from mountain soil.</title>
        <authorList>
            <person name="Songsumanus A."/>
            <person name="Kuncharoen N."/>
            <person name="Kudo T."/>
            <person name="Yuki M."/>
            <person name="Igarashi Y."/>
            <person name="Tanasupawat S."/>
        </authorList>
    </citation>
    <scope>NUCLEOTIDE SEQUENCE [LARGE SCALE GENOMIC DNA]</scope>
    <source>
        <strain evidence="1 2">CYP1-5</strain>
    </source>
</reference>
<dbReference type="Proteomes" id="UP000323505">
    <property type="component" value="Unassembled WGS sequence"/>
</dbReference>